<evidence type="ECO:0000313" key="1">
    <source>
        <dbReference type="EMBL" id="POS82821.1"/>
    </source>
</evidence>
<gene>
    <name evidence="1" type="ORF">EPUL_006023</name>
</gene>
<evidence type="ECO:0000313" key="2">
    <source>
        <dbReference type="Proteomes" id="UP000237438"/>
    </source>
</evidence>
<dbReference type="EMBL" id="PEDP01002219">
    <property type="protein sequence ID" value="POS82821.1"/>
    <property type="molecule type" value="Genomic_DNA"/>
</dbReference>
<comment type="caution">
    <text evidence="1">The sequence shown here is derived from an EMBL/GenBank/DDBJ whole genome shotgun (WGS) entry which is preliminary data.</text>
</comment>
<accession>A0A2S4PLD1</accession>
<dbReference type="AlphaFoldDB" id="A0A2S4PLD1"/>
<sequence length="180" mass="20132">MVFFSLADITPSPDSEIRDFVHMTNLMQKMGVYVAIAHPNELTDSKFGLLLGIEPTLLILLPQELMLNPKMEFFDSDPNTLIVLKARFENIKLVCYNAKVQKFFPDWSMMENCKPEIQNVFSAQIKDLSQTSARLATAKDDLEGIAIVKIGKLACFPKPGKCRSPRPAKNELSSVLGLPT</sequence>
<proteinExistence type="predicted"/>
<protein>
    <submittedName>
        <fullName evidence="1">Uncharacterized protein</fullName>
    </submittedName>
</protein>
<name>A0A2S4PLD1_9PEZI</name>
<keyword evidence="2" id="KW-1185">Reference proteome</keyword>
<reference evidence="1 2" key="1">
    <citation type="submission" date="2017-10" db="EMBL/GenBank/DDBJ databases">
        <title>Development of genomic resources for the powdery mildew, Erysiphe pulchra.</title>
        <authorList>
            <person name="Wadl P.A."/>
            <person name="Mack B.M."/>
            <person name="Moore G."/>
            <person name="Beltz S.B."/>
        </authorList>
    </citation>
    <scope>NUCLEOTIDE SEQUENCE [LARGE SCALE GENOMIC DNA]</scope>
    <source>
        <strain evidence="1">Cflorida</strain>
    </source>
</reference>
<dbReference type="Proteomes" id="UP000237438">
    <property type="component" value="Unassembled WGS sequence"/>
</dbReference>
<dbReference type="OrthoDB" id="10470508at2759"/>
<organism evidence="1 2">
    <name type="scientific">Erysiphe pulchra</name>
    <dbReference type="NCBI Taxonomy" id="225359"/>
    <lineage>
        <taxon>Eukaryota</taxon>
        <taxon>Fungi</taxon>
        <taxon>Dikarya</taxon>
        <taxon>Ascomycota</taxon>
        <taxon>Pezizomycotina</taxon>
        <taxon>Leotiomycetes</taxon>
        <taxon>Erysiphales</taxon>
        <taxon>Erysiphaceae</taxon>
        <taxon>Erysiphe</taxon>
    </lineage>
</organism>